<gene>
    <name evidence="1" type="ORF">DCAF_LOCUS3511</name>
</gene>
<reference evidence="1 2" key="1">
    <citation type="submission" date="2024-01" db="EMBL/GenBank/DDBJ databases">
        <authorList>
            <person name="Waweru B."/>
        </authorList>
    </citation>
    <scope>NUCLEOTIDE SEQUENCE [LARGE SCALE GENOMIC DNA]</scope>
</reference>
<dbReference type="AlphaFoldDB" id="A0AAV1QXP2"/>
<organism evidence="1 2">
    <name type="scientific">Dovyalis caffra</name>
    <dbReference type="NCBI Taxonomy" id="77055"/>
    <lineage>
        <taxon>Eukaryota</taxon>
        <taxon>Viridiplantae</taxon>
        <taxon>Streptophyta</taxon>
        <taxon>Embryophyta</taxon>
        <taxon>Tracheophyta</taxon>
        <taxon>Spermatophyta</taxon>
        <taxon>Magnoliopsida</taxon>
        <taxon>eudicotyledons</taxon>
        <taxon>Gunneridae</taxon>
        <taxon>Pentapetalae</taxon>
        <taxon>rosids</taxon>
        <taxon>fabids</taxon>
        <taxon>Malpighiales</taxon>
        <taxon>Salicaceae</taxon>
        <taxon>Flacourtieae</taxon>
        <taxon>Dovyalis</taxon>
    </lineage>
</organism>
<evidence type="ECO:0000313" key="1">
    <source>
        <dbReference type="EMBL" id="CAK7325819.1"/>
    </source>
</evidence>
<dbReference type="EMBL" id="CAWUPB010000850">
    <property type="protein sequence ID" value="CAK7325819.1"/>
    <property type="molecule type" value="Genomic_DNA"/>
</dbReference>
<keyword evidence="2" id="KW-1185">Reference proteome</keyword>
<accession>A0AAV1QXP2</accession>
<dbReference type="Proteomes" id="UP001314170">
    <property type="component" value="Unassembled WGS sequence"/>
</dbReference>
<proteinExistence type="predicted"/>
<protein>
    <submittedName>
        <fullName evidence="1">Uncharacterized protein</fullName>
    </submittedName>
</protein>
<evidence type="ECO:0000313" key="2">
    <source>
        <dbReference type="Proteomes" id="UP001314170"/>
    </source>
</evidence>
<comment type="caution">
    <text evidence="1">The sequence shown here is derived from an EMBL/GenBank/DDBJ whole genome shotgun (WGS) entry which is preliminary data.</text>
</comment>
<sequence length="84" mass="9536">MDPKEVIAARYLNICHVYDSSRTTMCEGSYWYLTIKICYSLIGDLKDGVRVLGPKATSVRVAVNLDMMTVQVQPWKGSRGIRHE</sequence>
<name>A0AAV1QXP2_9ROSI</name>